<dbReference type="PANTHER" id="PTHR43280:SF27">
    <property type="entry name" value="TRANSCRIPTIONAL REGULATOR MTLR"/>
    <property type="match status" value="1"/>
</dbReference>
<dbReference type="SMART" id="SM00342">
    <property type="entry name" value="HTH_ARAC"/>
    <property type="match status" value="1"/>
</dbReference>
<name>A0A212IZS0_9BACT</name>
<evidence type="ECO:0000256" key="3">
    <source>
        <dbReference type="ARBA" id="ARBA00023163"/>
    </source>
</evidence>
<keyword evidence="2" id="KW-0238">DNA-binding</keyword>
<dbReference type="AlphaFoldDB" id="A0A212IZS0"/>
<dbReference type="InterPro" id="IPR011051">
    <property type="entry name" value="RmlC_Cupin_sf"/>
</dbReference>
<dbReference type="PANTHER" id="PTHR43280">
    <property type="entry name" value="ARAC-FAMILY TRANSCRIPTIONAL REGULATOR"/>
    <property type="match status" value="1"/>
</dbReference>
<proteinExistence type="predicted"/>
<keyword evidence="1" id="KW-0805">Transcription regulation</keyword>
<protein>
    <submittedName>
        <fullName evidence="5">Transcriptional regulator AraC family</fullName>
    </submittedName>
</protein>
<feature type="domain" description="HTH araC/xylS-type" evidence="4">
    <location>
        <begin position="184"/>
        <end position="282"/>
    </location>
</feature>
<dbReference type="InterPro" id="IPR018060">
    <property type="entry name" value="HTH_AraC"/>
</dbReference>
<evidence type="ECO:0000256" key="1">
    <source>
        <dbReference type="ARBA" id="ARBA00023015"/>
    </source>
</evidence>
<dbReference type="Pfam" id="PF12833">
    <property type="entry name" value="HTH_18"/>
    <property type="match status" value="1"/>
</dbReference>
<dbReference type="InterPro" id="IPR009057">
    <property type="entry name" value="Homeodomain-like_sf"/>
</dbReference>
<sequence>MKYIQREITPIGEEDLFIVLNHPNARFDYAAHFHSDYEINLVLNSKGKRIVGDCVAEYGNLDLVMIGPNIPHRWVSEDDNGDAHVVTIQFHKETLEYPIINKKIFHPVKELFSNSFYGIEFSDETKVMMKDSLLNLSYKQGVESALEFFRILYLLSVSPNQKFLLEGHSKMDVAIRESKSRRINKVITYMQEHFRENINLSAVAEDIGMSESAFSHFLKKRTNRSFVDYLNDIRIGHATKILYETTYTVSEVCYSSGFNNISNFNRIFKKKKGQTPSEYRMNIQKIMTKF</sequence>
<dbReference type="PRINTS" id="PR00032">
    <property type="entry name" value="HTHARAC"/>
</dbReference>
<keyword evidence="3" id="KW-0804">Transcription</keyword>
<dbReference type="PROSITE" id="PS00041">
    <property type="entry name" value="HTH_ARAC_FAMILY_1"/>
    <property type="match status" value="1"/>
</dbReference>
<evidence type="ECO:0000259" key="4">
    <source>
        <dbReference type="PROSITE" id="PS01124"/>
    </source>
</evidence>
<evidence type="ECO:0000256" key="2">
    <source>
        <dbReference type="ARBA" id="ARBA00023125"/>
    </source>
</evidence>
<dbReference type="EMBL" id="FLUL01000001">
    <property type="protein sequence ID" value="SBV92689.1"/>
    <property type="molecule type" value="Genomic_DNA"/>
</dbReference>
<dbReference type="InterPro" id="IPR014710">
    <property type="entry name" value="RmlC-like_jellyroll"/>
</dbReference>
<dbReference type="PROSITE" id="PS01124">
    <property type="entry name" value="HTH_ARAC_FAMILY_2"/>
    <property type="match status" value="1"/>
</dbReference>
<reference evidence="5" key="1">
    <citation type="submission" date="2016-04" db="EMBL/GenBank/DDBJ databases">
        <authorList>
            <person name="Evans L.H."/>
            <person name="Alamgir A."/>
            <person name="Owens N."/>
            <person name="Weber N.D."/>
            <person name="Virtaneva K."/>
            <person name="Barbian K."/>
            <person name="Babar A."/>
            <person name="Rosenke K."/>
        </authorList>
    </citation>
    <scope>NUCLEOTIDE SEQUENCE</scope>
    <source>
        <strain evidence="5">86-2</strain>
    </source>
</reference>
<organism evidence="5">
    <name type="scientific">uncultured Dysgonomonas sp</name>
    <dbReference type="NCBI Taxonomy" id="206096"/>
    <lineage>
        <taxon>Bacteria</taxon>
        <taxon>Pseudomonadati</taxon>
        <taxon>Bacteroidota</taxon>
        <taxon>Bacteroidia</taxon>
        <taxon>Bacteroidales</taxon>
        <taxon>Dysgonomonadaceae</taxon>
        <taxon>Dysgonomonas</taxon>
        <taxon>environmental samples</taxon>
    </lineage>
</organism>
<dbReference type="InterPro" id="IPR020449">
    <property type="entry name" value="Tscrpt_reg_AraC-type_HTH"/>
</dbReference>
<dbReference type="InterPro" id="IPR018062">
    <property type="entry name" value="HTH_AraC-typ_CS"/>
</dbReference>
<gene>
    <name evidence="5" type="ORF">KL86DYS2_10407</name>
</gene>
<dbReference type="SUPFAM" id="SSF46689">
    <property type="entry name" value="Homeodomain-like"/>
    <property type="match status" value="2"/>
</dbReference>
<dbReference type="GO" id="GO:0043565">
    <property type="term" value="F:sequence-specific DNA binding"/>
    <property type="evidence" value="ECO:0007669"/>
    <property type="project" value="InterPro"/>
</dbReference>
<accession>A0A212IZS0</accession>
<dbReference type="Gene3D" id="2.60.120.10">
    <property type="entry name" value="Jelly Rolls"/>
    <property type="match status" value="1"/>
</dbReference>
<dbReference type="SUPFAM" id="SSF51182">
    <property type="entry name" value="RmlC-like cupins"/>
    <property type="match status" value="1"/>
</dbReference>
<dbReference type="GO" id="GO:0003700">
    <property type="term" value="F:DNA-binding transcription factor activity"/>
    <property type="evidence" value="ECO:0007669"/>
    <property type="project" value="InterPro"/>
</dbReference>
<dbReference type="Gene3D" id="1.10.10.60">
    <property type="entry name" value="Homeodomain-like"/>
    <property type="match status" value="2"/>
</dbReference>
<evidence type="ECO:0000313" key="5">
    <source>
        <dbReference type="EMBL" id="SBV92689.1"/>
    </source>
</evidence>
<dbReference type="RefSeq" id="WP_296946634.1">
    <property type="nucleotide sequence ID" value="NZ_LT599021.1"/>
</dbReference>